<dbReference type="PANTHER" id="PTHR33602">
    <property type="entry name" value="REGULATORY PROTEIN RECX FAMILY PROTEIN"/>
    <property type="match status" value="1"/>
</dbReference>
<evidence type="ECO:0000256" key="2">
    <source>
        <dbReference type="ARBA" id="ARBA00009695"/>
    </source>
</evidence>
<evidence type="ECO:0000256" key="4">
    <source>
        <dbReference type="ARBA" id="ARBA00022490"/>
    </source>
</evidence>
<dbReference type="OrthoDB" id="1734100at2"/>
<reference evidence="8 9" key="1">
    <citation type="submission" date="2016-11" db="EMBL/GenBank/DDBJ databases">
        <authorList>
            <person name="Jaros S."/>
            <person name="Januszkiewicz K."/>
            <person name="Wedrychowicz H."/>
        </authorList>
    </citation>
    <scope>NUCLEOTIDE SEQUENCE [LARGE SCALE GENOMIC DNA]</scope>
    <source>
        <strain evidence="8 9">Y1</strain>
    </source>
</reference>
<feature type="domain" description="RecX second three-helical" evidence="6">
    <location>
        <begin position="105"/>
        <end position="146"/>
    </location>
</feature>
<evidence type="ECO:0000313" key="9">
    <source>
        <dbReference type="Proteomes" id="UP000184394"/>
    </source>
</evidence>
<dbReference type="InterPro" id="IPR053924">
    <property type="entry name" value="RecX_HTH_2nd"/>
</dbReference>
<dbReference type="GO" id="GO:0005737">
    <property type="term" value="C:cytoplasm"/>
    <property type="evidence" value="ECO:0007669"/>
    <property type="project" value="UniProtKB-SubCell"/>
</dbReference>
<dbReference type="InterPro" id="IPR053926">
    <property type="entry name" value="RecX_HTH_1st"/>
</dbReference>
<comment type="function">
    <text evidence="5">Modulates RecA activity.</text>
</comment>
<dbReference type="Pfam" id="PF02631">
    <property type="entry name" value="RecX_HTH2"/>
    <property type="match status" value="1"/>
</dbReference>
<dbReference type="Proteomes" id="UP000184394">
    <property type="component" value="Unassembled WGS sequence"/>
</dbReference>
<accession>A0A1M7GK55</accession>
<comment type="similarity">
    <text evidence="2 5">Belongs to the RecX family.</text>
</comment>
<evidence type="ECO:0000256" key="5">
    <source>
        <dbReference type="HAMAP-Rule" id="MF_01114"/>
    </source>
</evidence>
<evidence type="ECO:0000259" key="7">
    <source>
        <dbReference type="Pfam" id="PF21982"/>
    </source>
</evidence>
<keyword evidence="4 5" id="KW-0963">Cytoplasm</keyword>
<dbReference type="HAMAP" id="MF_01114">
    <property type="entry name" value="RecX"/>
    <property type="match status" value="1"/>
</dbReference>
<proteinExistence type="inferred from homology"/>
<protein>
    <recommendedName>
        <fullName evidence="3 5">Regulatory protein RecX</fullName>
    </recommendedName>
</protein>
<dbReference type="RefSeq" id="WP_072948069.1">
    <property type="nucleotide sequence ID" value="NZ_FRCT01000001.1"/>
</dbReference>
<dbReference type="GO" id="GO:0006282">
    <property type="term" value="P:regulation of DNA repair"/>
    <property type="evidence" value="ECO:0007669"/>
    <property type="project" value="UniProtKB-UniRule"/>
</dbReference>
<comment type="subcellular location">
    <subcellularLocation>
        <location evidence="1 5">Cytoplasm</location>
    </subcellularLocation>
</comment>
<evidence type="ECO:0000313" key="8">
    <source>
        <dbReference type="EMBL" id="SHM16518.1"/>
    </source>
</evidence>
<dbReference type="InterPro" id="IPR036388">
    <property type="entry name" value="WH-like_DNA-bd_sf"/>
</dbReference>
<evidence type="ECO:0000256" key="3">
    <source>
        <dbReference type="ARBA" id="ARBA00018111"/>
    </source>
</evidence>
<feature type="domain" description="RecX first three-helical" evidence="7">
    <location>
        <begin position="59"/>
        <end position="98"/>
    </location>
</feature>
<name>A0A1M7GK55_RUMFL</name>
<dbReference type="Pfam" id="PF21982">
    <property type="entry name" value="RecX_HTH1"/>
    <property type="match status" value="1"/>
</dbReference>
<dbReference type="PANTHER" id="PTHR33602:SF1">
    <property type="entry name" value="REGULATORY PROTEIN RECX FAMILY PROTEIN"/>
    <property type="match status" value="1"/>
</dbReference>
<dbReference type="Gene3D" id="1.10.10.10">
    <property type="entry name" value="Winged helix-like DNA-binding domain superfamily/Winged helix DNA-binding domain"/>
    <property type="match status" value="2"/>
</dbReference>
<dbReference type="EMBL" id="FRCT01000001">
    <property type="protein sequence ID" value="SHM16518.1"/>
    <property type="molecule type" value="Genomic_DNA"/>
</dbReference>
<dbReference type="AlphaFoldDB" id="A0A1M7GK55"/>
<sequence length="213" mass="25465">MKITSVTRYKGSTYEAELDDGRKLYLHADIITDFGIHAGMETERDTLRKIIYASNFRRAYQRALYLLDYRDYTYSEMYKKLMENYKSAPLCTAVMKRLTEHGFIDDARYAERMARKLVEVKRYGYRRSKREIMQKGIDQFIAEDALTPYSDVFYENILELLRTKHSRYLTDREDRKSIEKVKSALVRYGYDFTEINRAVKEYFESTDVPEEDN</sequence>
<evidence type="ECO:0000256" key="1">
    <source>
        <dbReference type="ARBA" id="ARBA00004496"/>
    </source>
</evidence>
<evidence type="ECO:0000259" key="6">
    <source>
        <dbReference type="Pfam" id="PF02631"/>
    </source>
</evidence>
<dbReference type="InterPro" id="IPR003783">
    <property type="entry name" value="Regulatory_RecX"/>
</dbReference>
<organism evidence="8 9">
    <name type="scientific">Ruminococcus flavefaciens</name>
    <dbReference type="NCBI Taxonomy" id="1265"/>
    <lineage>
        <taxon>Bacteria</taxon>
        <taxon>Bacillati</taxon>
        <taxon>Bacillota</taxon>
        <taxon>Clostridia</taxon>
        <taxon>Eubacteriales</taxon>
        <taxon>Oscillospiraceae</taxon>
        <taxon>Ruminococcus</taxon>
    </lineage>
</organism>
<gene>
    <name evidence="5" type="primary">recX</name>
    <name evidence="8" type="ORF">SAMN04487860_101346</name>
</gene>